<keyword evidence="7" id="KW-0812">Transmembrane</keyword>
<evidence type="ECO:0000313" key="10">
    <source>
        <dbReference type="Proteomes" id="UP000551353"/>
    </source>
</evidence>
<evidence type="ECO:0000256" key="5">
    <source>
        <dbReference type="ARBA" id="ARBA00022764"/>
    </source>
</evidence>
<comment type="caution">
    <text evidence="9">The sequence shown here is derived from an EMBL/GenBank/DDBJ whole genome shotgun (WGS) entry which is preliminary data.</text>
</comment>
<proteinExistence type="predicted"/>
<evidence type="ECO:0000256" key="4">
    <source>
        <dbReference type="ARBA" id="ARBA00022729"/>
    </source>
</evidence>
<evidence type="ECO:0000256" key="7">
    <source>
        <dbReference type="SAM" id="Phobius"/>
    </source>
</evidence>
<keyword evidence="7" id="KW-0472">Membrane</keyword>
<evidence type="ECO:0000256" key="6">
    <source>
        <dbReference type="ARBA" id="ARBA00022841"/>
    </source>
</evidence>
<evidence type="ECO:0000259" key="8">
    <source>
        <dbReference type="Pfam" id="PF16822"/>
    </source>
</evidence>
<comment type="subcellular location">
    <subcellularLocation>
        <location evidence="1">Periplasm</location>
    </subcellularLocation>
</comment>
<dbReference type="EMBL" id="JACIFX010000001">
    <property type="protein sequence ID" value="MBB4227096.1"/>
    <property type="molecule type" value="Genomic_DNA"/>
</dbReference>
<keyword evidence="6" id="KW-0016">Alginate biosynthesis</keyword>
<comment type="pathway">
    <text evidence="2">Glycan biosynthesis; alginate biosynthesis.</text>
</comment>
<name>A0ABR6IGV8_9HYPH</name>
<feature type="transmembrane region" description="Helical" evidence="7">
    <location>
        <begin position="32"/>
        <end position="55"/>
    </location>
</feature>
<evidence type="ECO:0000256" key="1">
    <source>
        <dbReference type="ARBA" id="ARBA00004418"/>
    </source>
</evidence>
<keyword evidence="5" id="KW-0574">Periplasm</keyword>
<keyword evidence="7" id="KW-1133">Transmembrane helix</keyword>
<dbReference type="Proteomes" id="UP000551353">
    <property type="component" value="Unassembled WGS sequence"/>
</dbReference>
<evidence type="ECO:0000256" key="2">
    <source>
        <dbReference type="ARBA" id="ARBA00005182"/>
    </source>
</evidence>
<sequence length="385" mass="43328">MPGMDEFTQVVASGEIDALTSKKDGLRLKAKLAYLPALSIFILFACGVAVLGHFWNSKEMADHRQSKRSLADVIQGREALAVERIYKDVFPIRDFSTGLLNLISFKIFGEARKGLIKGSDGWFFSDEEFSWNRKSLSMLEKHLNFVEDTLSTLREAGIEPILLLIPEKADIYRDKLGDVTVPSSREHFYENVRLRLITMGAPVPDLREAFLQAREQKPVFLKSDTHWTVQGAGVAAGSVAQVLAHHPELKHKEFTLKPEEEIVHMGDLYKFAKFSIFEPFVPMPGDALTSLAAMSADASLDDLLSDENEGPEVAMVGSSYSANAKWSFEAQLKAEARVDVINFAEEGKGPFAPMETFLKEKLHEQKQLKYVIWEMPLRYFDEVAY</sequence>
<protein>
    <submittedName>
        <fullName evidence="9">Alginate O-acetyltransferase complex protein AlgJ</fullName>
    </submittedName>
</protein>
<dbReference type="Pfam" id="PF16822">
    <property type="entry name" value="ALGX"/>
    <property type="match status" value="1"/>
</dbReference>
<keyword evidence="3" id="KW-0808">Transferase</keyword>
<dbReference type="InterPro" id="IPR031811">
    <property type="entry name" value="ALGX/ALGJ_SGNH-like"/>
</dbReference>
<gene>
    <name evidence="9" type="ORF">GGD56_000916</name>
</gene>
<reference evidence="9 10" key="1">
    <citation type="submission" date="2020-08" db="EMBL/GenBank/DDBJ databases">
        <title>Genomic Encyclopedia of Type Strains, Phase IV (KMG-V): Genome sequencing to study the core and pangenomes of soil and plant-associated prokaryotes.</title>
        <authorList>
            <person name="Whitman W."/>
        </authorList>
    </citation>
    <scope>NUCLEOTIDE SEQUENCE [LARGE SCALE GENOMIC DNA]</scope>
    <source>
        <strain evidence="9 10">SEMIA 4087</strain>
    </source>
</reference>
<organism evidence="9 10">
    <name type="scientific">Rhizobium mongolense</name>
    <dbReference type="NCBI Taxonomy" id="57676"/>
    <lineage>
        <taxon>Bacteria</taxon>
        <taxon>Pseudomonadati</taxon>
        <taxon>Pseudomonadota</taxon>
        <taxon>Alphaproteobacteria</taxon>
        <taxon>Hyphomicrobiales</taxon>
        <taxon>Rhizobiaceae</taxon>
        <taxon>Rhizobium/Agrobacterium group</taxon>
        <taxon>Rhizobium</taxon>
    </lineage>
</organism>
<keyword evidence="4" id="KW-0732">Signal</keyword>
<evidence type="ECO:0000313" key="9">
    <source>
        <dbReference type="EMBL" id="MBB4227096.1"/>
    </source>
</evidence>
<feature type="domain" description="AlgX/AlgJ SGNH hydrolase-like" evidence="8">
    <location>
        <begin position="116"/>
        <end position="376"/>
    </location>
</feature>
<evidence type="ECO:0000256" key="3">
    <source>
        <dbReference type="ARBA" id="ARBA00022679"/>
    </source>
</evidence>
<accession>A0ABR6IGV8</accession>
<keyword evidence="10" id="KW-1185">Reference proteome</keyword>